<dbReference type="GeneID" id="25472430"/>
<reference evidence="2" key="2">
    <citation type="submission" date="2013-10" db="EMBL/GenBank/DDBJ databases">
        <authorList>
            <person name="Aslett M."/>
        </authorList>
    </citation>
    <scope>NUCLEOTIDE SEQUENCE [LARGE SCALE GENOMIC DNA]</scope>
    <source>
        <strain evidence="2">Houghton</strain>
    </source>
</reference>
<keyword evidence="3" id="KW-1185">Reference proteome</keyword>
<dbReference type="AlphaFoldDB" id="U6MEJ0"/>
<evidence type="ECO:0000313" key="3">
    <source>
        <dbReference type="Proteomes" id="UP000030754"/>
    </source>
</evidence>
<feature type="compositionally biased region" description="Polar residues" evidence="1">
    <location>
        <begin position="183"/>
        <end position="192"/>
    </location>
</feature>
<evidence type="ECO:0000256" key="1">
    <source>
        <dbReference type="SAM" id="MobiDB-lite"/>
    </source>
</evidence>
<dbReference type="Proteomes" id="UP000030754">
    <property type="component" value="Unassembled WGS sequence"/>
</dbReference>
<proteinExistence type="predicted"/>
<dbReference type="EMBL" id="HG722525">
    <property type="protein sequence ID" value="CDJ62642.1"/>
    <property type="molecule type" value="Genomic_DNA"/>
</dbReference>
<gene>
    <name evidence="2" type="ORF">ENH_00022600</name>
</gene>
<feature type="region of interest" description="Disordered" evidence="1">
    <location>
        <begin position="180"/>
        <end position="201"/>
    </location>
</feature>
<accession>U6MEJ0</accession>
<feature type="region of interest" description="Disordered" evidence="1">
    <location>
        <begin position="43"/>
        <end position="64"/>
    </location>
</feature>
<evidence type="ECO:0000313" key="2">
    <source>
        <dbReference type="EMBL" id="CDJ62642.1"/>
    </source>
</evidence>
<sequence length="651" mass="70983">MLADPKFTVIEIRCFTPISGIGLDRLPAGAVLLTLEVPSSIGSGQWKHAKEEGKKGDDPNTSQKNKAEALFHGLSATEGPSGNSSTEDLPLATAARKETSDGTEVSRASPKNMDALTGGHFTQAVALAAIEAADVLLIPLLHEGKLYKPRSHDSEGVRPFGEFLCLGDARAVAGEDEDMTAVPRQTSHSIRPSSVDKTEPANRQACLPEHISKLLYAMRQQLEENRVRRNGEGGQLSTHPRDSSHQLALEAGRPRRLPRVVILVEMPVSPSCEDAITAEVRRHLGTADVKVSVIGLQLHGGGEATRDVLDSLLRGIVPRNTSQTQIADAIENLLTRQPGSAPPSSTEFAGCALACTTSAAAFRRSLAFVKGRLRELRYQAEQDVASKSFGATVQNILSEALALYDYQTRRCQLSPERETLRNELLRSLEKELRILYLRKALRIENSARLRLRAELVAALQKDARAFGSHTPGIVKKVLTAMDEQLTELLPPVAVKMVKKFKNAVSESQAATGNSLWQPTLSDISEASARSGRDAWLCHSLCSSLLDIHMLLLQKAARDFSAITLGFSRSALASLLRQQQSRSWLGISLRPSLSIASLLRLRGSGNLQGYSRYNAGPIQLIFGFTNDGEGLERERQAAFRLQPKLHFDIEVD</sequence>
<organism evidence="2 3">
    <name type="scientific">Eimeria necatrix</name>
    <dbReference type="NCBI Taxonomy" id="51315"/>
    <lineage>
        <taxon>Eukaryota</taxon>
        <taxon>Sar</taxon>
        <taxon>Alveolata</taxon>
        <taxon>Apicomplexa</taxon>
        <taxon>Conoidasida</taxon>
        <taxon>Coccidia</taxon>
        <taxon>Eucoccidiorida</taxon>
        <taxon>Eimeriorina</taxon>
        <taxon>Eimeriidae</taxon>
        <taxon>Eimeria</taxon>
    </lineage>
</organism>
<dbReference type="OrthoDB" id="364384at2759"/>
<feature type="compositionally biased region" description="Basic and acidic residues" evidence="1">
    <location>
        <begin position="48"/>
        <end position="58"/>
    </location>
</feature>
<dbReference type="RefSeq" id="XP_013440004.1">
    <property type="nucleotide sequence ID" value="XM_013584550.1"/>
</dbReference>
<protein>
    <submittedName>
        <fullName evidence="2">Uncharacterized protein</fullName>
    </submittedName>
</protein>
<reference evidence="2" key="1">
    <citation type="submission" date="2013-10" db="EMBL/GenBank/DDBJ databases">
        <title>Genomic analysis of the causative agents of coccidiosis in chickens.</title>
        <authorList>
            <person name="Reid A.J."/>
            <person name="Blake D."/>
            <person name="Billington K."/>
            <person name="Browne H."/>
            <person name="Dunn M."/>
            <person name="Hung S."/>
            <person name="Kawahara F."/>
            <person name="Miranda-Saavedra D."/>
            <person name="Mourier T."/>
            <person name="Nagra H."/>
            <person name="Otto T.D."/>
            <person name="Rawlings N."/>
            <person name="Sanchez A."/>
            <person name="Sanders M."/>
            <person name="Subramaniam C."/>
            <person name="Tay Y."/>
            <person name="Dear P."/>
            <person name="Doerig C."/>
            <person name="Gruber A."/>
            <person name="Parkinson J."/>
            <person name="Shirley M."/>
            <person name="Wan K.L."/>
            <person name="Berriman M."/>
            <person name="Tomley F."/>
            <person name="Pain A."/>
        </authorList>
    </citation>
    <scope>NUCLEOTIDE SEQUENCE [LARGE SCALE GENOMIC DNA]</scope>
    <source>
        <strain evidence="2">Houghton</strain>
    </source>
</reference>
<name>U6MEJ0_9EIME</name>
<dbReference type="VEuPathDB" id="ToxoDB:ENH_00022600"/>